<proteinExistence type="predicted"/>
<feature type="repeat" description="Pumilio" evidence="3">
    <location>
        <begin position="286"/>
        <end position="321"/>
    </location>
</feature>
<evidence type="ECO:0000313" key="6">
    <source>
        <dbReference type="Proteomes" id="UP000604825"/>
    </source>
</evidence>
<dbReference type="PANTHER" id="PTHR12537:SF127">
    <property type="entry name" value="PUMILIO HOMOLOG 3"/>
    <property type="match status" value="1"/>
</dbReference>
<dbReference type="Gene3D" id="1.25.10.10">
    <property type="entry name" value="Leucine-rich Repeat Variant"/>
    <property type="match status" value="1"/>
</dbReference>
<dbReference type="InterPro" id="IPR011989">
    <property type="entry name" value="ARM-like"/>
</dbReference>
<dbReference type="GO" id="GO:0005737">
    <property type="term" value="C:cytoplasm"/>
    <property type="evidence" value="ECO:0007669"/>
    <property type="project" value="TreeGrafter"/>
</dbReference>
<dbReference type="AlphaFoldDB" id="A0A811QFP9"/>
<evidence type="ECO:0000256" key="2">
    <source>
        <dbReference type="ARBA" id="ARBA00022845"/>
    </source>
</evidence>
<keyword evidence="1" id="KW-0677">Repeat</keyword>
<dbReference type="GO" id="GO:0003729">
    <property type="term" value="F:mRNA binding"/>
    <property type="evidence" value="ECO:0007669"/>
    <property type="project" value="TreeGrafter"/>
</dbReference>
<dbReference type="SUPFAM" id="SSF48371">
    <property type="entry name" value="ARM repeat"/>
    <property type="match status" value="1"/>
</dbReference>
<sequence length="621" mass="69510">MAPLRSPEDPVGHQRSKIEAWCSSKDTFVVLYLSLMYPYSFPTRGDSRSNQVVDEAIQSHKARVVYDLGSVYHLWFSYDGDLRSGQREDAVDSKAIATLQPCLHIQARRQLPTFFPRGIHSSSSQGMCVQDNNVKRTTENPVPIAAPASVFGDKNLGAPGNVEEDYEEATLLSEDAMKIYEQLIGVHVAYFHACNVPYMTTSRSLPQQVVQEQNTHRAHDAQVSSYGDNLVEADTSTTVVQQQRVPSAGSSHVQHYGASGLNNTIPSIHQEQMVAPVTNPSLRLMHIKGQVADSCADANGSRFVQQAIEVATPQEIVMVYEEIMPCVRMLAIDVFGNHAVQKILEHGPQSCKRELISRLMGHVLSLSRDMYGCRVIQKALDVGGHDQKIVIAKELKIKLLKCVRDQFASHVIQKCVECLPPKHIQFIFRSFCGRAKALSIHPYGSRVIQKVLAHCDNPEVYHTLTAEIIEFANKLSADPFGNYVVQHLLEHGGQATQSMIVRKFDRRVMSMCYHKFASNVLEKCLVVGSQEDRQLIINEILGDTGSQHFEHLVDMMINPYANFVIQKMVVTAEEQQVGLLLDVARNNADNLKRYPHGRHVIAAMQRLLNAKGMVRGGLYFW</sequence>
<dbReference type="PANTHER" id="PTHR12537">
    <property type="entry name" value="RNA BINDING PROTEIN PUMILIO-RELATED"/>
    <property type="match status" value="1"/>
</dbReference>
<comment type="caution">
    <text evidence="5">The sequence shown here is derived from an EMBL/GenBank/DDBJ whole genome shotgun (WGS) entry which is preliminary data.</text>
</comment>
<dbReference type="SMART" id="SM00025">
    <property type="entry name" value="Pumilio"/>
    <property type="match status" value="8"/>
</dbReference>
<feature type="repeat" description="Pumilio" evidence="3">
    <location>
        <begin position="503"/>
        <end position="538"/>
    </location>
</feature>
<dbReference type="OrthoDB" id="668540at2759"/>
<dbReference type="Proteomes" id="UP000604825">
    <property type="component" value="Unassembled WGS sequence"/>
</dbReference>
<name>A0A811QFP9_9POAL</name>
<reference evidence="5" key="1">
    <citation type="submission" date="2020-10" db="EMBL/GenBank/DDBJ databases">
        <authorList>
            <person name="Han B."/>
            <person name="Lu T."/>
            <person name="Zhao Q."/>
            <person name="Huang X."/>
            <person name="Zhao Y."/>
        </authorList>
    </citation>
    <scope>NUCLEOTIDE SEQUENCE</scope>
</reference>
<protein>
    <recommendedName>
        <fullName evidence="4">PUM-HD domain-containing protein</fullName>
    </recommendedName>
</protein>
<feature type="repeat" description="Pumilio" evidence="3">
    <location>
        <begin position="394"/>
        <end position="429"/>
    </location>
</feature>
<feature type="repeat" description="Pumilio" evidence="3">
    <location>
        <begin position="547"/>
        <end position="582"/>
    </location>
</feature>
<evidence type="ECO:0000259" key="4">
    <source>
        <dbReference type="PROSITE" id="PS50303"/>
    </source>
</evidence>
<dbReference type="EMBL" id="CAJGYO010000010">
    <property type="protein sequence ID" value="CAD6255592.1"/>
    <property type="molecule type" value="Genomic_DNA"/>
</dbReference>
<keyword evidence="2" id="KW-0810">Translation regulation</keyword>
<feature type="repeat" description="Pumilio" evidence="3">
    <location>
        <begin position="322"/>
        <end position="357"/>
    </location>
</feature>
<organism evidence="5 6">
    <name type="scientific">Miscanthus lutarioriparius</name>
    <dbReference type="NCBI Taxonomy" id="422564"/>
    <lineage>
        <taxon>Eukaryota</taxon>
        <taxon>Viridiplantae</taxon>
        <taxon>Streptophyta</taxon>
        <taxon>Embryophyta</taxon>
        <taxon>Tracheophyta</taxon>
        <taxon>Spermatophyta</taxon>
        <taxon>Magnoliopsida</taxon>
        <taxon>Liliopsida</taxon>
        <taxon>Poales</taxon>
        <taxon>Poaceae</taxon>
        <taxon>PACMAD clade</taxon>
        <taxon>Panicoideae</taxon>
        <taxon>Andropogonodae</taxon>
        <taxon>Andropogoneae</taxon>
        <taxon>Saccharinae</taxon>
        <taxon>Miscanthus</taxon>
    </lineage>
</organism>
<feature type="domain" description="PUM-HD" evidence="4">
    <location>
        <begin position="265"/>
        <end position="608"/>
    </location>
</feature>
<feature type="repeat" description="Pumilio" evidence="3">
    <location>
        <begin position="467"/>
        <end position="502"/>
    </location>
</feature>
<gene>
    <name evidence="5" type="ORF">NCGR_LOCUS39133</name>
</gene>
<evidence type="ECO:0000313" key="5">
    <source>
        <dbReference type="EMBL" id="CAD6255592.1"/>
    </source>
</evidence>
<dbReference type="CDD" id="cd07920">
    <property type="entry name" value="Pumilio"/>
    <property type="match status" value="1"/>
</dbReference>
<evidence type="ECO:0000256" key="1">
    <source>
        <dbReference type="ARBA" id="ARBA00022737"/>
    </source>
</evidence>
<feature type="repeat" description="Pumilio" evidence="3">
    <location>
        <begin position="430"/>
        <end position="466"/>
    </location>
</feature>
<dbReference type="InterPro" id="IPR016024">
    <property type="entry name" value="ARM-type_fold"/>
</dbReference>
<dbReference type="InterPro" id="IPR001313">
    <property type="entry name" value="Pumilio_RNA-bd_rpt"/>
</dbReference>
<accession>A0A811QFP9</accession>
<dbReference type="PROSITE" id="PS50302">
    <property type="entry name" value="PUM"/>
    <property type="match status" value="8"/>
</dbReference>
<dbReference type="GO" id="GO:0006417">
    <property type="term" value="P:regulation of translation"/>
    <property type="evidence" value="ECO:0007669"/>
    <property type="project" value="UniProtKB-KW"/>
</dbReference>
<feature type="repeat" description="Pumilio" evidence="3">
    <location>
        <begin position="358"/>
        <end position="393"/>
    </location>
</feature>
<keyword evidence="6" id="KW-1185">Reference proteome</keyword>
<dbReference type="Pfam" id="PF00806">
    <property type="entry name" value="PUF"/>
    <property type="match status" value="8"/>
</dbReference>
<dbReference type="InterPro" id="IPR033712">
    <property type="entry name" value="Pumilio_RNA-bd"/>
</dbReference>
<evidence type="ECO:0000256" key="3">
    <source>
        <dbReference type="PROSITE-ProRule" id="PRU00317"/>
    </source>
</evidence>
<dbReference type="PROSITE" id="PS50303">
    <property type="entry name" value="PUM_HD"/>
    <property type="match status" value="1"/>
</dbReference>
<dbReference type="InterPro" id="IPR033133">
    <property type="entry name" value="PUM-HD"/>
</dbReference>